<reference evidence="16" key="2">
    <citation type="submission" date="2025-09" db="UniProtKB">
        <authorList>
            <consortium name="Ensembl"/>
        </authorList>
    </citation>
    <scope>IDENTIFICATION</scope>
</reference>
<comment type="subcellular location">
    <subcellularLocation>
        <location evidence="1">Cytoplasmic vesicle membrane</location>
    </subcellularLocation>
    <subcellularLocation>
        <location evidence="11">Synapse</location>
    </subcellularLocation>
</comment>
<evidence type="ECO:0000259" key="13">
    <source>
        <dbReference type="PROSITE" id="PS50003"/>
    </source>
</evidence>
<dbReference type="GO" id="GO:0046872">
    <property type="term" value="F:metal ion binding"/>
    <property type="evidence" value="ECO:0007669"/>
    <property type="project" value="UniProtKB-KW"/>
</dbReference>
<dbReference type="GO" id="GO:1990504">
    <property type="term" value="P:dense core granule exocytosis"/>
    <property type="evidence" value="ECO:0007669"/>
    <property type="project" value="InterPro"/>
</dbReference>
<keyword evidence="4" id="KW-0479">Metal-binding</keyword>
<evidence type="ECO:0000313" key="17">
    <source>
        <dbReference type="Proteomes" id="UP000694427"/>
    </source>
</evidence>
<evidence type="ECO:0000256" key="4">
    <source>
        <dbReference type="ARBA" id="ARBA00022723"/>
    </source>
</evidence>
<dbReference type="SUPFAM" id="SSF50729">
    <property type="entry name" value="PH domain-like"/>
    <property type="match status" value="1"/>
</dbReference>
<dbReference type="InterPro" id="IPR011993">
    <property type="entry name" value="PH-like_dom_sf"/>
</dbReference>
<evidence type="ECO:0000256" key="9">
    <source>
        <dbReference type="ARBA" id="ARBA00023136"/>
    </source>
</evidence>
<evidence type="ECO:0000256" key="6">
    <source>
        <dbReference type="ARBA" id="ARBA00022927"/>
    </source>
</evidence>
<keyword evidence="17" id="KW-1185">Reference proteome</keyword>
<dbReference type="GO" id="GO:0016079">
    <property type="term" value="P:synaptic vesicle exocytosis"/>
    <property type="evidence" value="ECO:0007669"/>
    <property type="project" value="InterPro"/>
</dbReference>
<feature type="domain" description="C2" evidence="14">
    <location>
        <begin position="345"/>
        <end position="463"/>
    </location>
</feature>
<evidence type="ECO:0000256" key="8">
    <source>
        <dbReference type="ARBA" id="ARBA00023121"/>
    </source>
</evidence>
<dbReference type="FunFam" id="2.30.29.30:FF:000007">
    <property type="entry name" value="Calcium-dependent secretion activator 2 isoform B"/>
    <property type="match status" value="1"/>
</dbReference>
<organism evidence="16 17">
    <name type="scientific">Cyprinus carpio</name>
    <name type="common">Common carp</name>
    <dbReference type="NCBI Taxonomy" id="7962"/>
    <lineage>
        <taxon>Eukaryota</taxon>
        <taxon>Metazoa</taxon>
        <taxon>Chordata</taxon>
        <taxon>Craniata</taxon>
        <taxon>Vertebrata</taxon>
        <taxon>Euteleostomi</taxon>
        <taxon>Actinopterygii</taxon>
        <taxon>Neopterygii</taxon>
        <taxon>Teleostei</taxon>
        <taxon>Ostariophysi</taxon>
        <taxon>Cypriniformes</taxon>
        <taxon>Cyprinidae</taxon>
        <taxon>Cyprininae</taxon>
        <taxon>Cyprinus</taxon>
    </lineage>
</organism>
<dbReference type="Gene3D" id="2.30.29.30">
    <property type="entry name" value="Pleckstrin-homology domain (PH domain)/Phosphotyrosine-binding domain (PTB)"/>
    <property type="match status" value="1"/>
</dbReference>
<feature type="compositionally biased region" description="Polar residues" evidence="12">
    <location>
        <begin position="34"/>
        <end position="59"/>
    </location>
</feature>
<dbReference type="PROSITE" id="PS50003">
    <property type="entry name" value="PH_DOMAIN"/>
    <property type="match status" value="1"/>
</dbReference>
<evidence type="ECO:0000256" key="5">
    <source>
        <dbReference type="ARBA" id="ARBA00022837"/>
    </source>
</evidence>
<keyword evidence="10" id="KW-0968">Cytoplasmic vesicle</keyword>
<dbReference type="GO" id="GO:0015031">
    <property type="term" value="P:protein transport"/>
    <property type="evidence" value="ECO:0007669"/>
    <property type="project" value="UniProtKB-KW"/>
</dbReference>
<protein>
    <submittedName>
        <fullName evidence="16">Ca2+-dependent activator protein for secretion a</fullName>
    </submittedName>
</protein>
<dbReference type="InterPro" id="IPR033227">
    <property type="entry name" value="CAPS"/>
</dbReference>
<dbReference type="GO" id="GO:0008289">
    <property type="term" value="F:lipid binding"/>
    <property type="evidence" value="ECO:0007669"/>
    <property type="project" value="UniProtKB-KW"/>
</dbReference>
<feature type="domain" description="PH" evidence="13">
    <location>
        <begin position="485"/>
        <end position="588"/>
    </location>
</feature>
<dbReference type="Pfam" id="PF00169">
    <property type="entry name" value="PH"/>
    <property type="match status" value="1"/>
</dbReference>
<evidence type="ECO:0000256" key="7">
    <source>
        <dbReference type="ARBA" id="ARBA00023018"/>
    </source>
</evidence>
<dbReference type="InterPro" id="IPR057457">
    <property type="entry name" value="CAPS_C2"/>
</dbReference>
<accession>A0A8C1K970</accession>
<dbReference type="GO" id="GO:0045921">
    <property type="term" value="P:positive regulation of exocytosis"/>
    <property type="evidence" value="ECO:0007669"/>
    <property type="project" value="TreeGrafter"/>
</dbReference>
<keyword evidence="2" id="KW-0813">Transport</keyword>
<dbReference type="InterPro" id="IPR010439">
    <property type="entry name" value="MUN_dom"/>
</dbReference>
<evidence type="ECO:0000256" key="11">
    <source>
        <dbReference type="ARBA" id="ARBA00034103"/>
    </source>
</evidence>
<keyword evidence="8" id="KW-0446">Lipid-binding</keyword>
<dbReference type="SMART" id="SM01145">
    <property type="entry name" value="DUF1041"/>
    <property type="match status" value="1"/>
</dbReference>
<reference evidence="16" key="1">
    <citation type="submission" date="2025-08" db="UniProtKB">
        <authorList>
            <consortium name="Ensembl"/>
        </authorList>
    </citation>
    <scope>IDENTIFICATION</scope>
</reference>
<feature type="domain" description="MHD1" evidence="15">
    <location>
        <begin position="854"/>
        <end position="985"/>
    </location>
</feature>
<evidence type="ECO:0000256" key="3">
    <source>
        <dbReference type="ARBA" id="ARBA00022483"/>
    </source>
</evidence>
<dbReference type="InterPro" id="IPR001849">
    <property type="entry name" value="PH_domain"/>
</dbReference>
<keyword evidence="9" id="KW-0472">Membrane</keyword>
<evidence type="ECO:0000313" key="16">
    <source>
        <dbReference type="Ensembl" id="ENSCCRP00010044059.1"/>
    </source>
</evidence>
<dbReference type="PROSITE" id="PS50004">
    <property type="entry name" value="C2"/>
    <property type="match status" value="1"/>
</dbReference>
<feature type="compositionally biased region" description="Basic and acidic residues" evidence="12">
    <location>
        <begin position="63"/>
        <end position="77"/>
    </location>
</feature>
<name>A0A8C1K970_CYPCA</name>
<dbReference type="Gene3D" id="1.10.357.50">
    <property type="match status" value="1"/>
</dbReference>
<feature type="region of interest" description="Disordered" evidence="12">
    <location>
        <begin position="21"/>
        <end position="77"/>
    </location>
</feature>
<dbReference type="Ensembl" id="ENSCCRT00010048332.1">
    <property type="protein sequence ID" value="ENSCCRP00010044059.1"/>
    <property type="gene ID" value="ENSCCRG00010018285.1"/>
</dbReference>
<keyword evidence="3" id="KW-0268">Exocytosis</keyword>
<dbReference type="PROSITE" id="PS51258">
    <property type="entry name" value="MHD1"/>
    <property type="match status" value="1"/>
</dbReference>
<dbReference type="GO" id="GO:0098793">
    <property type="term" value="C:presynapse"/>
    <property type="evidence" value="ECO:0007669"/>
    <property type="project" value="GOC"/>
</dbReference>
<keyword evidence="5" id="KW-0106">Calcium</keyword>
<evidence type="ECO:0000256" key="10">
    <source>
        <dbReference type="ARBA" id="ARBA00023329"/>
    </source>
</evidence>
<dbReference type="SMART" id="SM00233">
    <property type="entry name" value="PH"/>
    <property type="match status" value="1"/>
</dbReference>
<dbReference type="GO" id="GO:0098978">
    <property type="term" value="C:glutamatergic synapse"/>
    <property type="evidence" value="ECO:0007669"/>
    <property type="project" value="TreeGrafter"/>
</dbReference>
<keyword evidence="7" id="KW-0770">Synapse</keyword>
<evidence type="ECO:0000259" key="14">
    <source>
        <dbReference type="PROSITE" id="PS50004"/>
    </source>
</evidence>
<proteinExistence type="predicted"/>
<dbReference type="PANTHER" id="PTHR12166:SF6">
    <property type="entry name" value="CALCIUM-DEPENDENT SECRETION ACTIVATOR 1"/>
    <property type="match status" value="1"/>
</dbReference>
<dbReference type="InterPro" id="IPR000008">
    <property type="entry name" value="C2_dom"/>
</dbReference>
<dbReference type="InterPro" id="IPR014770">
    <property type="entry name" value="Munc13_1"/>
</dbReference>
<dbReference type="Proteomes" id="UP000694427">
    <property type="component" value="Unplaced"/>
</dbReference>
<dbReference type="Pfam" id="PF25341">
    <property type="entry name" value="C2_CAPS"/>
    <property type="match status" value="1"/>
</dbReference>
<dbReference type="PANTHER" id="PTHR12166">
    <property type="entry name" value="CALCIUM-DEPENDENT SECRETION ACTIVATOR"/>
    <property type="match status" value="1"/>
</dbReference>
<sequence length="1223" mass="140153">MLDPSSSEEEADEVVEEECKVVAAPKAGGPRVSPSRTSESSGGLQPSRSTNARPTSPSPSLAIEKEKDDLEKMQREEEERKKRLQLYVFVMRCIAYPFNAKQPTDMARRQQKISKQHLQTVKDRFQAFLNGETQIVADEAFINAVQSYYEVFLKSDRVSRMVQSGGCSASDSREVFKKHIEKRVRSLPEIDGLSKETVLSSWIAKFDTIYRGEEDPRKHQQRMTASAASELILSKDQLYEMFQQILGIKKFEHQLLYNACQLDNPDEQAAQIRRELDGRLQMADQFTKAGRFPKFVSRDMEAMYIEELKSSVNLLMANLESMPVSKGGEFKLQKLKRGHNTSIIDMGQEDENQLSKSDVVLSFTLEVVIMEVQGLKSLAPNRIVYCTMEVEGGQKLQTDQAEASKPTWGTQGDFTTTHPLPAVKVKLFTESTGVLALEDKELGRVVLHPTPNSPKQCELHKMTVAKGCPDDLKIKLAVRMDKPQNMKHCGYLWAIGKNLWKRWKKRFFVLVQVSQYTFAMCSYREKKAEPVELLQLDGYTVDYTDPQPGLDGGRTFFNAVKEGDTVIFASDDEQDRILWVQAMYRATGQSHKPVPPTQVQKLNAKGGTAPQLDAPISQFYADRAQKHGMDEFISANPCNFDHSSLFEMVQRLTLDHRLNDSYSCLGWFSPGQVFVLDEYCARYGVRGCHRHLSYLNDLLERAEKGSMIDPTLLHYSYAFCASHVHGNRPDGIGTVTVEEKERFEEIKERLRILLENQITHFRYCFPFGRPEGALKATLSLLERIIHYSLENGIPALLKYWRLVTPAKKLEDTLRLAELVIEVLQQNEEHHAEAFAWWSDLMVEHAETFLSLYAVDMDAALEVQPPDSWDSFPLFQLLNDFLRIDYNLCNGKFHKHLQDLFAPLVVRYVDLMESSIAQSIHRGFERESWEPVNNGSGTSEDLFWKLDALQTFIKDLHWPEEEFAKHLETRLKLMSSDMIESCVKRTRAAFEVKLQKSPRTTDFRVPQSICTMFNVMVDAKAQSAKLCAMELSQERQYHSQIDDLIEETVKEMITLVVAKFVVILESVLAKLSRYDEGTLFSSFLSFTVKAASKYVDVPKPGMDVADSYVTFVRHSQDVLRDKVNEEMYIERLFDQWYTSTMNLLGTWLTDRMDLQLHVYQLKILIRIVKKKYRDFRLQGVLDSTLNSKMYETVRNRLILEEATASVREGGMQGISMKDSDEEDD</sequence>
<keyword evidence="6" id="KW-0653">Protein transport</keyword>
<evidence type="ECO:0000256" key="1">
    <source>
        <dbReference type="ARBA" id="ARBA00004156"/>
    </source>
</evidence>
<dbReference type="GO" id="GO:0030659">
    <property type="term" value="C:cytoplasmic vesicle membrane"/>
    <property type="evidence" value="ECO:0007669"/>
    <property type="project" value="UniProtKB-SubCell"/>
</dbReference>
<evidence type="ECO:0000259" key="15">
    <source>
        <dbReference type="PROSITE" id="PS51258"/>
    </source>
</evidence>
<dbReference type="FunFam" id="1.10.357.50:FF:000002">
    <property type="entry name" value="calcium-dependent secretion activator 2 isoform X7"/>
    <property type="match status" value="1"/>
</dbReference>
<dbReference type="Pfam" id="PF06292">
    <property type="entry name" value="MUN"/>
    <property type="match status" value="2"/>
</dbReference>
<dbReference type="AlphaFoldDB" id="A0A8C1K970"/>
<evidence type="ECO:0000256" key="12">
    <source>
        <dbReference type="SAM" id="MobiDB-lite"/>
    </source>
</evidence>
<dbReference type="CDD" id="cd01234">
    <property type="entry name" value="PH_CADPS"/>
    <property type="match status" value="1"/>
</dbReference>
<evidence type="ECO:0000256" key="2">
    <source>
        <dbReference type="ARBA" id="ARBA00022448"/>
    </source>
</evidence>